<evidence type="ECO:0000313" key="11">
    <source>
        <dbReference type="EMBL" id="URE21218.1"/>
    </source>
</evidence>
<organism evidence="11 12">
    <name type="scientific">Musa troglodytarum</name>
    <name type="common">fe'i banana</name>
    <dbReference type="NCBI Taxonomy" id="320322"/>
    <lineage>
        <taxon>Eukaryota</taxon>
        <taxon>Viridiplantae</taxon>
        <taxon>Streptophyta</taxon>
        <taxon>Embryophyta</taxon>
        <taxon>Tracheophyta</taxon>
        <taxon>Spermatophyta</taxon>
        <taxon>Magnoliopsida</taxon>
        <taxon>Liliopsida</taxon>
        <taxon>Zingiberales</taxon>
        <taxon>Musaceae</taxon>
        <taxon>Musa</taxon>
    </lineage>
</organism>
<dbReference type="SMART" id="SM01185">
    <property type="entry name" value="EFP"/>
    <property type="match status" value="1"/>
</dbReference>
<dbReference type="GO" id="GO:0005829">
    <property type="term" value="C:cytosol"/>
    <property type="evidence" value="ECO:0007669"/>
    <property type="project" value="UniProtKB-ARBA"/>
</dbReference>
<feature type="compositionally biased region" description="Acidic residues" evidence="7">
    <location>
        <begin position="110"/>
        <end position="119"/>
    </location>
</feature>
<name>A0A9E7KHU5_9LILI</name>
<evidence type="ECO:0000313" key="12">
    <source>
        <dbReference type="Proteomes" id="UP001055439"/>
    </source>
</evidence>
<dbReference type="OrthoDB" id="644695at2759"/>
<dbReference type="Gene3D" id="2.40.50.140">
    <property type="entry name" value="Nucleic acid-binding proteins"/>
    <property type="match status" value="2"/>
</dbReference>
<feature type="domain" description="Translation elongation factor P/YeiP central" evidence="10">
    <location>
        <begin position="211"/>
        <end position="265"/>
    </location>
</feature>
<protein>
    <submittedName>
        <fullName evidence="11">Elongation factor</fullName>
    </submittedName>
</protein>
<dbReference type="InterPro" id="IPR011768">
    <property type="entry name" value="Transl_elongation_fac_P"/>
</dbReference>
<keyword evidence="12" id="KW-1185">Reference proteome</keyword>
<dbReference type="InterPro" id="IPR015365">
    <property type="entry name" value="Elong-fact-P_C"/>
</dbReference>
<keyword evidence="5 11" id="KW-0251">Elongation factor</keyword>
<keyword evidence="8" id="KW-0472">Membrane</keyword>
<dbReference type="FunFam" id="2.40.50.140:FF:000009">
    <property type="entry name" value="Elongation factor P"/>
    <property type="match status" value="1"/>
</dbReference>
<evidence type="ECO:0000256" key="2">
    <source>
        <dbReference type="ARBA" id="ARBA00004815"/>
    </source>
</evidence>
<feature type="domain" description="Elongation factor P C-terminal" evidence="9">
    <location>
        <begin position="273"/>
        <end position="328"/>
    </location>
</feature>
<feature type="region of interest" description="Disordered" evidence="7">
    <location>
        <begin position="94"/>
        <end position="119"/>
    </location>
</feature>
<comment type="similarity">
    <text evidence="3">Belongs to the elongation factor P family.</text>
</comment>
<dbReference type="InterPro" id="IPR012340">
    <property type="entry name" value="NA-bd_OB-fold"/>
</dbReference>
<feature type="transmembrane region" description="Helical" evidence="8">
    <location>
        <begin position="136"/>
        <end position="157"/>
    </location>
</feature>
<dbReference type="Proteomes" id="UP001055439">
    <property type="component" value="Chromosome 7"/>
</dbReference>
<dbReference type="EMBL" id="CP097509">
    <property type="protein sequence ID" value="URE21218.1"/>
    <property type="molecule type" value="Genomic_DNA"/>
</dbReference>
<evidence type="ECO:0000256" key="4">
    <source>
        <dbReference type="ARBA" id="ARBA00022490"/>
    </source>
</evidence>
<evidence type="ECO:0000256" key="7">
    <source>
        <dbReference type="SAM" id="MobiDB-lite"/>
    </source>
</evidence>
<evidence type="ECO:0000256" key="8">
    <source>
        <dbReference type="SAM" id="Phobius"/>
    </source>
</evidence>
<dbReference type="NCBIfam" id="TIGR00038">
    <property type="entry name" value="efp"/>
    <property type="match status" value="1"/>
</dbReference>
<dbReference type="FunFam" id="2.40.50.140:FF:000004">
    <property type="entry name" value="Elongation factor P"/>
    <property type="match status" value="1"/>
</dbReference>
<dbReference type="InterPro" id="IPR013185">
    <property type="entry name" value="Transl_elong_KOW-like"/>
</dbReference>
<dbReference type="InterPro" id="IPR020599">
    <property type="entry name" value="Transl_elong_fac_P/YeiP"/>
</dbReference>
<dbReference type="NCBIfam" id="NF001810">
    <property type="entry name" value="PRK00529.1"/>
    <property type="match status" value="1"/>
</dbReference>
<dbReference type="InterPro" id="IPR014722">
    <property type="entry name" value="Rib_uL2_dom2"/>
</dbReference>
<dbReference type="Gene3D" id="2.30.30.30">
    <property type="match status" value="1"/>
</dbReference>
<evidence type="ECO:0000256" key="6">
    <source>
        <dbReference type="ARBA" id="ARBA00022917"/>
    </source>
</evidence>
<evidence type="ECO:0000259" key="9">
    <source>
        <dbReference type="SMART" id="SM00841"/>
    </source>
</evidence>
<dbReference type="AlphaFoldDB" id="A0A9E7KHU5"/>
<keyword evidence="8" id="KW-1133">Transmembrane helix</keyword>
<dbReference type="Pfam" id="PF09285">
    <property type="entry name" value="Elong-fact-P_C"/>
    <property type="match status" value="1"/>
</dbReference>
<keyword evidence="6" id="KW-0648">Protein biosynthesis</keyword>
<dbReference type="GO" id="GO:0003746">
    <property type="term" value="F:translation elongation factor activity"/>
    <property type="evidence" value="ECO:0007669"/>
    <property type="project" value="UniProtKB-KW"/>
</dbReference>
<dbReference type="PANTHER" id="PTHR30053">
    <property type="entry name" value="ELONGATION FACTOR P"/>
    <property type="match status" value="1"/>
</dbReference>
<keyword evidence="8" id="KW-0812">Transmembrane</keyword>
<comment type="pathway">
    <text evidence="2">Protein biosynthesis; polypeptide chain elongation.</text>
</comment>
<feature type="compositionally biased region" description="Basic and acidic residues" evidence="7">
    <location>
        <begin position="94"/>
        <end position="109"/>
    </location>
</feature>
<accession>A0A9E7KHU5</accession>
<dbReference type="Pfam" id="PF01132">
    <property type="entry name" value="EFP"/>
    <property type="match status" value="1"/>
</dbReference>
<proteinExistence type="inferred from homology"/>
<dbReference type="InterPro" id="IPR001059">
    <property type="entry name" value="Transl_elong_P/YeiP_cen"/>
</dbReference>
<reference evidence="11" key="1">
    <citation type="submission" date="2022-05" db="EMBL/GenBank/DDBJ databases">
        <title>The Musa troglodytarum L. genome provides insights into the mechanism of non-climacteric behaviour and enrichment of carotenoids.</title>
        <authorList>
            <person name="Wang J."/>
        </authorList>
    </citation>
    <scope>NUCLEOTIDE SEQUENCE</scope>
    <source>
        <tissue evidence="11">Leaf</tissue>
    </source>
</reference>
<dbReference type="CDD" id="cd04470">
    <property type="entry name" value="S1_EF-P_repeat_1"/>
    <property type="match status" value="1"/>
</dbReference>
<dbReference type="SMART" id="SM00841">
    <property type="entry name" value="Elong-fact-P_C"/>
    <property type="match status" value="1"/>
</dbReference>
<sequence length="350" mass="39551">MQTARRRFLRTLLFGNFPPPPSPASSSIATLVRGSLDRSLPCATLAAPWSALQSRGAKVLGTDSFDDKFRVEVQFQFDIVVNLAQNLCRLRDGGGDARKGDNGEEKTVAQDDEEEEKESEDWECYTKKRLHFHSHLLSLQIFLLMSLLISIDSFVSLHDKGRMYQVLKAQHTQHGRGGATIQVELRDVDTGNKITERFRTDEALERVFVEDKSFTYLYQEGEFVMLMEPSTFEQIEVQKELFGKASAYLKEDMTVKLQYYDGKPMSASVPHRVTCKVVQAQPNIKGLTAAPQYKKVVLDNGLTVHAPPFVETGDEIIINTTDDSYITRTILRISTYGRPSGCTDERIRVE</sequence>
<evidence type="ECO:0000259" key="10">
    <source>
        <dbReference type="SMART" id="SM01185"/>
    </source>
</evidence>
<comment type="subcellular location">
    <subcellularLocation>
        <location evidence="1">Cytoplasm</location>
    </subcellularLocation>
</comment>
<evidence type="ECO:0000256" key="3">
    <source>
        <dbReference type="ARBA" id="ARBA00009479"/>
    </source>
</evidence>
<dbReference type="InterPro" id="IPR008991">
    <property type="entry name" value="Translation_prot_SH3-like_sf"/>
</dbReference>
<dbReference type="Pfam" id="PF08207">
    <property type="entry name" value="EFP_N"/>
    <property type="match status" value="1"/>
</dbReference>
<dbReference type="SUPFAM" id="SSF50104">
    <property type="entry name" value="Translation proteins SH3-like domain"/>
    <property type="match status" value="1"/>
</dbReference>
<keyword evidence="4" id="KW-0963">Cytoplasm</keyword>
<gene>
    <name evidence="11" type="ORF">MUK42_10719</name>
</gene>
<dbReference type="GO" id="GO:0043043">
    <property type="term" value="P:peptide biosynthetic process"/>
    <property type="evidence" value="ECO:0007669"/>
    <property type="project" value="InterPro"/>
</dbReference>
<dbReference type="SUPFAM" id="SSF50249">
    <property type="entry name" value="Nucleic acid-binding proteins"/>
    <property type="match status" value="2"/>
</dbReference>
<evidence type="ECO:0000256" key="5">
    <source>
        <dbReference type="ARBA" id="ARBA00022768"/>
    </source>
</evidence>
<evidence type="ECO:0000256" key="1">
    <source>
        <dbReference type="ARBA" id="ARBA00004496"/>
    </source>
</evidence>
<dbReference type="PANTHER" id="PTHR30053:SF14">
    <property type="entry name" value="TRANSLATION ELONGATION FACTOR KOW-LIKE DOMAIN-CONTAINING PROTEIN"/>
    <property type="match status" value="1"/>
</dbReference>